<reference evidence="8 9" key="2">
    <citation type="submission" date="2025-05" db="UniProtKB">
        <authorList>
            <consortium name="RefSeq"/>
        </authorList>
    </citation>
    <scope>IDENTIFICATION</scope>
</reference>
<dbReference type="Pfam" id="PF10551">
    <property type="entry name" value="MULE"/>
    <property type="match status" value="1"/>
</dbReference>
<dbReference type="InterPro" id="IPR004332">
    <property type="entry name" value="Transposase_MuDR"/>
</dbReference>
<keyword evidence="3" id="KW-0862">Zinc</keyword>
<evidence type="ECO:0000313" key="7">
    <source>
        <dbReference type="Proteomes" id="UP000694930"/>
    </source>
</evidence>
<dbReference type="InterPro" id="IPR018289">
    <property type="entry name" value="MULE_transposase_dom"/>
</dbReference>
<dbReference type="Proteomes" id="UP000694930">
    <property type="component" value="Chromosome 11"/>
</dbReference>
<dbReference type="SMART" id="SM00575">
    <property type="entry name" value="ZnF_PMZ"/>
    <property type="match status" value="1"/>
</dbReference>
<dbReference type="PROSITE" id="PS50158">
    <property type="entry name" value="ZF_CCHC"/>
    <property type="match status" value="1"/>
</dbReference>
<keyword evidence="1" id="KW-0479">Metal-binding</keyword>
<dbReference type="GeneID" id="107003553"/>
<keyword evidence="2 4" id="KW-0863">Zinc-finger</keyword>
<dbReference type="RefSeq" id="XP_015064607.2">
    <property type="nucleotide sequence ID" value="XM_015209121.2"/>
</dbReference>
<gene>
    <name evidence="8" type="primary">LOC107003553</name>
    <name evidence="9" type="synonym">LOC107009785</name>
</gene>
<protein>
    <submittedName>
        <fullName evidence="8">Uncharacterized protein LOC107003553</fullName>
    </submittedName>
    <submittedName>
        <fullName evidence="9">Uncharacterized protein LOC107009785</fullName>
    </submittedName>
</protein>
<evidence type="ECO:0000256" key="4">
    <source>
        <dbReference type="PROSITE-ProRule" id="PRU00047"/>
    </source>
</evidence>
<evidence type="ECO:0000313" key="9">
    <source>
        <dbReference type="RefSeq" id="XP_015064607.2"/>
    </source>
</evidence>
<dbReference type="PANTHER" id="PTHR31973:SF113">
    <property type="entry name" value="PROTEIN FAR1-RELATED SEQUENCE 5-LIKE"/>
    <property type="match status" value="1"/>
</dbReference>
<dbReference type="PROSITE" id="PS50966">
    <property type="entry name" value="ZF_SWIM"/>
    <property type="match status" value="1"/>
</dbReference>
<dbReference type="InterPro" id="IPR006564">
    <property type="entry name" value="Znf_PMZ"/>
</dbReference>
<feature type="domain" description="SWIM-type" evidence="6">
    <location>
        <begin position="600"/>
        <end position="632"/>
    </location>
</feature>
<dbReference type="Pfam" id="PF04434">
    <property type="entry name" value="SWIM"/>
    <property type="match status" value="1"/>
</dbReference>
<dbReference type="InterPro" id="IPR001878">
    <property type="entry name" value="Znf_CCHC"/>
</dbReference>
<dbReference type="Pfam" id="PF03108">
    <property type="entry name" value="DBD_Tnp_Mut"/>
    <property type="match status" value="1"/>
</dbReference>
<name>A0ABM1FIN2_SOLPN</name>
<accession>A0ABM1FIN2</accession>
<organism evidence="7 8">
    <name type="scientific">Solanum pennellii</name>
    <name type="common">Tomato</name>
    <name type="synonym">Lycopersicon pennellii</name>
    <dbReference type="NCBI Taxonomy" id="28526"/>
    <lineage>
        <taxon>Eukaryota</taxon>
        <taxon>Viridiplantae</taxon>
        <taxon>Streptophyta</taxon>
        <taxon>Embryophyta</taxon>
        <taxon>Tracheophyta</taxon>
        <taxon>Spermatophyta</taxon>
        <taxon>Magnoliopsida</taxon>
        <taxon>eudicotyledons</taxon>
        <taxon>Gunneridae</taxon>
        <taxon>Pentapetalae</taxon>
        <taxon>asterids</taxon>
        <taxon>lamiids</taxon>
        <taxon>Solanales</taxon>
        <taxon>Solanaceae</taxon>
        <taxon>Solanoideae</taxon>
        <taxon>Solaneae</taxon>
        <taxon>Solanum</taxon>
        <taxon>Solanum subgen. Lycopersicon</taxon>
    </lineage>
</organism>
<evidence type="ECO:0000259" key="5">
    <source>
        <dbReference type="PROSITE" id="PS50158"/>
    </source>
</evidence>
<dbReference type="Proteomes" id="UP000694930">
    <property type="component" value="Chromosome 2"/>
</dbReference>
<evidence type="ECO:0000256" key="2">
    <source>
        <dbReference type="ARBA" id="ARBA00022771"/>
    </source>
</evidence>
<evidence type="ECO:0000256" key="1">
    <source>
        <dbReference type="ARBA" id="ARBA00022723"/>
    </source>
</evidence>
<reference evidence="7" key="1">
    <citation type="journal article" date="2014" name="Nat. Genet.">
        <title>The genome of the stress-tolerant wild tomato species Solanum pennellii.</title>
        <authorList>
            <person name="Bolger A."/>
            <person name="Scossa F."/>
            <person name="Bolger M.E."/>
            <person name="Lanz C."/>
            <person name="Maumus F."/>
            <person name="Tohge T."/>
            <person name="Quesneville H."/>
            <person name="Alseekh S."/>
            <person name="Sorensen I."/>
            <person name="Lichtenstein G."/>
            <person name="Fich E.A."/>
            <person name="Conte M."/>
            <person name="Keller H."/>
            <person name="Schneeberger K."/>
            <person name="Schwacke R."/>
            <person name="Ofner I."/>
            <person name="Vrebalov J."/>
            <person name="Xu Y."/>
            <person name="Osorio S."/>
            <person name="Aflitos S.A."/>
            <person name="Schijlen E."/>
            <person name="Jimenez-Gomez J.M."/>
            <person name="Ryngajllo M."/>
            <person name="Kimura S."/>
            <person name="Kumar R."/>
            <person name="Koenig D."/>
            <person name="Headland L.R."/>
            <person name="Maloof J.N."/>
            <person name="Sinha N."/>
            <person name="van Ham R.C."/>
            <person name="Lankhorst R.K."/>
            <person name="Mao L."/>
            <person name="Vogel A."/>
            <person name="Arsova B."/>
            <person name="Panstruga R."/>
            <person name="Fei Z."/>
            <person name="Rose J.K."/>
            <person name="Zamir D."/>
            <person name="Carrari F."/>
            <person name="Giovannoni J.J."/>
            <person name="Weigel D."/>
            <person name="Usadel B."/>
            <person name="Fernie A.R."/>
        </authorList>
    </citation>
    <scope>NUCLEOTIDE SEQUENCE [LARGE SCALE GENOMIC DNA]</scope>
</reference>
<evidence type="ECO:0000259" key="6">
    <source>
        <dbReference type="PROSITE" id="PS50966"/>
    </source>
</evidence>
<proteinExistence type="predicted"/>
<keyword evidence="7" id="KW-1185">Reference proteome</keyword>
<sequence>MNITILLRHSGIWESEVKYNQYKSDGIVVGENISYMNLISAIATELNIDELKKNIIIRYIVEGNSSPMIIRNDMGVKLFIEIKKQEVGFSMYPLCIDTNDKSTEELQIFDSSSGAIMCIEGGQRDANALNVVESNIGDSCYIPEMEKENYISDTNISNVETKQLYKDKATLVAVMMKYKIKTSFNFRVKRSDTKSYVLECYSENCCWKLKASVRKNTDIFKVRYFNSEHTCPLRDRVLSKVQATVGFIGAFTAPKLVNHKRKHTPNDIIDDVREMYGVEISYQQAWRAKERALELIRGNPADAYKNMPRYIHMLGTVYPNSYIRMHKSEKNEFMYLFIALRPLMRGFEFCRPVVVVDGSHLSGAYKGTFVSASTLDGAGCILPLAYGIVDTENDCSWTWFFTQFKNAFGEREKMCVVSDRNESIIKSVSIVYPNVPHFACIWHLWKNVCTYYKRSKNTLSDLFYSMAKAYRKKDFEKLMAKVEKVDGRVKKYLEEAGYERWSRSHATVNRGRMMTSNIAECINGCLVDARQLPVLDFLEEARILFGSWNCKNREIASYTKKTLGRKFEEILIINASKCSKMKVVASSEFIFSVYEGGIRYIVCLERKKCSCGRFQHDEIPCAHAMAVLKKKNIKDVHPYCSDYYKPDALANTYAVPMEPMPDKSDWIVPESVLEEVVLPPRYKKMPGRPRKKRKKNADEKLSGNTNCCGRCGQEGHNRRTCTFFPKDS</sequence>
<feature type="domain" description="CCHC-type" evidence="5">
    <location>
        <begin position="708"/>
        <end position="721"/>
    </location>
</feature>
<dbReference type="PANTHER" id="PTHR31973">
    <property type="entry name" value="POLYPROTEIN, PUTATIVE-RELATED"/>
    <property type="match status" value="1"/>
</dbReference>
<evidence type="ECO:0000256" key="3">
    <source>
        <dbReference type="ARBA" id="ARBA00022833"/>
    </source>
</evidence>
<dbReference type="InterPro" id="IPR007527">
    <property type="entry name" value="Znf_SWIM"/>
</dbReference>
<evidence type="ECO:0000313" key="8">
    <source>
        <dbReference type="RefSeq" id="XP_015057376.2"/>
    </source>
</evidence>
<dbReference type="RefSeq" id="XP_015057376.2">
    <property type="nucleotide sequence ID" value="XM_015201890.2"/>
</dbReference>